<dbReference type="InterPro" id="IPR029058">
    <property type="entry name" value="AB_hydrolase_fold"/>
</dbReference>
<keyword evidence="3" id="KW-0443">Lipid metabolism</keyword>
<evidence type="ECO:0000256" key="2">
    <source>
        <dbReference type="ARBA" id="ARBA00022963"/>
    </source>
</evidence>
<dbReference type="SUPFAM" id="SSF53474">
    <property type="entry name" value="alpha/beta-Hydrolases"/>
    <property type="match status" value="1"/>
</dbReference>
<sequence length="282" mass="30235">MTLSTSTQVVGYRVESEQADAMYAWAPLAGTSLPVVVFIHGSHTNPRMYTKYASLLAESGFIVVAPEQEREVFGDFAHYPQQAFVNWALEFVEAENLRSQSPIAGRVDRSQVFLVGHSMGGGTTLGVVGDFSQPGLSDQPWSVPSELKAAVVNATHNIPPPRTGDPVPVTNSVPLAFMQGSVDDVVTLDQAARTFAAVNGVLPRAFVTIEGGNHFFLTDVDNPEGANPDRASMQWDQDASVEAAAKWTANWFRANSGSSQAVALLQGESLSSNVRVELIGDL</sequence>
<proteinExistence type="predicted"/>
<accession>A0A6J7E7E0</accession>
<dbReference type="GO" id="GO:0016042">
    <property type="term" value="P:lipid catabolic process"/>
    <property type="evidence" value="ECO:0007669"/>
    <property type="project" value="UniProtKB-KW"/>
</dbReference>
<reference evidence="4" key="1">
    <citation type="submission" date="2020-05" db="EMBL/GenBank/DDBJ databases">
        <authorList>
            <person name="Chiriac C."/>
            <person name="Salcher M."/>
            <person name="Ghai R."/>
            <person name="Kavagutti S V."/>
        </authorList>
    </citation>
    <scope>NUCLEOTIDE SEQUENCE</scope>
</reference>
<dbReference type="InterPro" id="IPR017395">
    <property type="entry name" value="Chlorophyllase-like"/>
</dbReference>
<gene>
    <name evidence="4" type="ORF">UFOPK3401_01274</name>
</gene>
<dbReference type="PANTHER" id="PTHR10272">
    <property type="entry name" value="PLATELET-ACTIVATING FACTOR ACETYLHYDROLASE"/>
    <property type="match status" value="1"/>
</dbReference>
<keyword evidence="1" id="KW-0378">Hydrolase</keyword>
<keyword evidence="2" id="KW-0442">Lipid degradation</keyword>
<protein>
    <submittedName>
        <fullName evidence="4">Unannotated protein</fullName>
    </submittedName>
</protein>
<organism evidence="4">
    <name type="scientific">freshwater metagenome</name>
    <dbReference type="NCBI Taxonomy" id="449393"/>
    <lineage>
        <taxon>unclassified sequences</taxon>
        <taxon>metagenomes</taxon>
        <taxon>ecological metagenomes</taxon>
    </lineage>
</organism>
<dbReference type="PANTHER" id="PTHR10272:SF0">
    <property type="entry name" value="PLATELET-ACTIVATING FACTOR ACETYLHYDROLASE"/>
    <property type="match status" value="1"/>
</dbReference>
<dbReference type="AlphaFoldDB" id="A0A6J7E7E0"/>
<evidence type="ECO:0000256" key="3">
    <source>
        <dbReference type="ARBA" id="ARBA00023098"/>
    </source>
</evidence>
<evidence type="ECO:0000256" key="1">
    <source>
        <dbReference type="ARBA" id="ARBA00022801"/>
    </source>
</evidence>
<evidence type="ECO:0000313" key="4">
    <source>
        <dbReference type="EMBL" id="CAB4879032.1"/>
    </source>
</evidence>
<dbReference type="Pfam" id="PF07224">
    <property type="entry name" value="Chlorophyllase"/>
    <property type="match status" value="1"/>
</dbReference>
<dbReference type="Gene3D" id="3.40.50.1820">
    <property type="entry name" value="alpha/beta hydrolase"/>
    <property type="match status" value="1"/>
</dbReference>
<dbReference type="GO" id="GO:0003847">
    <property type="term" value="F:1-alkyl-2-acetylglycerophosphocholine esterase activity"/>
    <property type="evidence" value="ECO:0007669"/>
    <property type="project" value="TreeGrafter"/>
</dbReference>
<name>A0A6J7E7E0_9ZZZZ</name>
<dbReference type="EMBL" id="CAFBLM010000069">
    <property type="protein sequence ID" value="CAB4879032.1"/>
    <property type="molecule type" value="Genomic_DNA"/>
</dbReference>